<evidence type="ECO:0000256" key="5">
    <source>
        <dbReference type="ARBA" id="ARBA00023136"/>
    </source>
</evidence>
<gene>
    <name evidence="8" type="ORF">SAMN05216267_105442</name>
</gene>
<evidence type="ECO:0000256" key="6">
    <source>
        <dbReference type="SAM" id="MobiDB-lite"/>
    </source>
</evidence>
<evidence type="ECO:0000256" key="2">
    <source>
        <dbReference type="ARBA" id="ARBA00022475"/>
    </source>
</evidence>
<organism evidence="8 9">
    <name type="scientific">Actinacidiphila rubida</name>
    <dbReference type="NCBI Taxonomy" id="310780"/>
    <lineage>
        <taxon>Bacteria</taxon>
        <taxon>Bacillati</taxon>
        <taxon>Actinomycetota</taxon>
        <taxon>Actinomycetes</taxon>
        <taxon>Kitasatosporales</taxon>
        <taxon>Streptomycetaceae</taxon>
        <taxon>Actinacidiphila</taxon>
    </lineage>
</organism>
<feature type="region of interest" description="Disordered" evidence="6">
    <location>
        <begin position="1"/>
        <end position="33"/>
    </location>
</feature>
<evidence type="ECO:0000256" key="1">
    <source>
        <dbReference type="ARBA" id="ARBA00004651"/>
    </source>
</evidence>
<evidence type="ECO:0000256" key="7">
    <source>
        <dbReference type="SAM" id="Phobius"/>
    </source>
</evidence>
<reference evidence="8 9" key="1">
    <citation type="submission" date="2016-10" db="EMBL/GenBank/DDBJ databases">
        <authorList>
            <person name="de Groot N.N."/>
        </authorList>
    </citation>
    <scope>NUCLEOTIDE SEQUENCE [LARGE SCALE GENOMIC DNA]</scope>
    <source>
        <strain evidence="8 9">CGMCC 4.2026</strain>
    </source>
</reference>
<keyword evidence="3 7" id="KW-0812">Transmembrane</keyword>
<keyword evidence="9" id="KW-1185">Reference proteome</keyword>
<evidence type="ECO:0000256" key="4">
    <source>
        <dbReference type="ARBA" id="ARBA00022989"/>
    </source>
</evidence>
<dbReference type="EMBL" id="FODD01000054">
    <property type="protein sequence ID" value="SEO91069.1"/>
    <property type="molecule type" value="Genomic_DNA"/>
</dbReference>
<sequence>MAEREPERGATAHGASRAEQAPGKPSDLPRGSSREILKRTFREYKADNLPDLAAALTYYAILAIFPALLALVSIVACWASRQPSPLPTTSPAWHLVPSAPR</sequence>
<keyword evidence="2" id="KW-1003">Cell membrane</keyword>
<name>A0A1H8TJ15_9ACTN</name>
<dbReference type="Proteomes" id="UP000181951">
    <property type="component" value="Unassembled WGS sequence"/>
</dbReference>
<evidence type="ECO:0000313" key="8">
    <source>
        <dbReference type="EMBL" id="SEO91069.1"/>
    </source>
</evidence>
<keyword evidence="5 7" id="KW-0472">Membrane</keyword>
<comment type="subcellular location">
    <subcellularLocation>
        <location evidence="1">Cell membrane</location>
        <topology evidence="1">Multi-pass membrane protein</topology>
    </subcellularLocation>
</comment>
<keyword evidence="4 7" id="KW-1133">Transmembrane helix</keyword>
<dbReference type="STRING" id="310780.SAMN05216267_105442"/>
<dbReference type="AlphaFoldDB" id="A0A1H8TJ15"/>
<feature type="transmembrane region" description="Helical" evidence="7">
    <location>
        <begin position="56"/>
        <end position="79"/>
    </location>
</feature>
<dbReference type="RefSeq" id="WP_245791753.1">
    <property type="nucleotide sequence ID" value="NZ_FODD01000054.1"/>
</dbReference>
<accession>A0A1H8TJ15</accession>
<dbReference type="Pfam" id="PF03631">
    <property type="entry name" value="Virul_fac_BrkB"/>
    <property type="match status" value="1"/>
</dbReference>
<feature type="compositionally biased region" description="Basic and acidic residues" evidence="6">
    <location>
        <begin position="1"/>
        <end position="10"/>
    </location>
</feature>
<protein>
    <submittedName>
        <fullName evidence="8">Virulence factor BrkB</fullName>
    </submittedName>
</protein>
<evidence type="ECO:0000256" key="3">
    <source>
        <dbReference type="ARBA" id="ARBA00022692"/>
    </source>
</evidence>
<dbReference type="GO" id="GO:0005886">
    <property type="term" value="C:plasma membrane"/>
    <property type="evidence" value="ECO:0007669"/>
    <property type="project" value="UniProtKB-SubCell"/>
</dbReference>
<dbReference type="InterPro" id="IPR017039">
    <property type="entry name" value="Virul_fac_BrkB"/>
</dbReference>
<proteinExistence type="predicted"/>
<evidence type="ECO:0000313" key="9">
    <source>
        <dbReference type="Proteomes" id="UP000181951"/>
    </source>
</evidence>